<reference evidence="2" key="1">
    <citation type="journal article" date="2023" name="Mol. Phylogenet. Evol.">
        <title>Genome-scale phylogeny and comparative genomics of the fungal order Sordariales.</title>
        <authorList>
            <person name="Hensen N."/>
            <person name="Bonometti L."/>
            <person name="Westerberg I."/>
            <person name="Brannstrom I.O."/>
            <person name="Guillou S."/>
            <person name="Cros-Aarteil S."/>
            <person name="Calhoun S."/>
            <person name="Haridas S."/>
            <person name="Kuo A."/>
            <person name="Mondo S."/>
            <person name="Pangilinan J."/>
            <person name="Riley R."/>
            <person name="LaButti K."/>
            <person name="Andreopoulos B."/>
            <person name="Lipzen A."/>
            <person name="Chen C."/>
            <person name="Yan M."/>
            <person name="Daum C."/>
            <person name="Ng V."/>
            <person name="Clum A."/>
            <person name="Steindorff A."/>
            <person name="Ohm R.A."/>
            <person name="Martin F."/>
            <person name="Silar P."/>
            <person name="Natvig D.O."/>
            <person name="Lalanne C."/>
            <person name="Gautier V."/>
            <person name="Ament-Velasquez S.L."/>
            <person name="Kruys A."/>
            <person name="Hutchinson M.I."/>
            <person name="Powell A.J."/>
            <person name="Barry K."/>
            <person name="Miller A.N."/>
            <person name="Grigoriev I.V."/>
            <person name="Debuchy R."/>
            <person name="Gladieux P."/>
            <person name="Hiltunen Thoren M."/>
            <person name="Johannesson H."/>
        </authorList>
    </citation>
    <scope>NUCLEOTIDE SEQUENCE</scope>
    <source>
        <strain evidence="2">CBS 123565</strain>
    </source>
</reference>
<reference evidence="2" key="2">
    <citation type="submission" date="2023-05" db="EMBL/GenBank/DDBJ databases">
        <authorList>
            <consortium name="Lawrence Berkeley National Laboratory"/>
            <person name="Steindorff A."/>
            <person name="Hensen N."/>
            <person name="Bonometti L."/>
            <person name="Westerberg I."/>
            <person name="Brannstrom I.O."/>
            <person name="Guillou S."/>
            <person name="Cros-Aarteil S."/>
            <person name="Calhoun S."/>
            <person name="Haridas S."/>
            <person name="Kuo A."/>
            <person name="Mondo S."/>
            <person name="Pangilinan J."/>
            <person name="Riley R."/>
            <person name="Labutti K."/>
            <person name="Andreopoulos B."/>
            <person name="Lipzen A."/>
            <person name="Chen C."/>
            <person name="Yanf M."/>
            <person name="Daum C."/>
            <person name="Ng V."/>
            <person name="Clum A."/>
            <person name="Ohm R."/>
            <person name="Martin F."/>
            <person name="Silar P."/>
            <person name="Natvig D."/>
            <person name="Lalanne C."/>
            <person name="Gautier V."/>
            <person name="Ament-Velasquez S.L."/>
            <person name="Kruys A."/>
            <person name="Hutchinson M.I."/>
            <person name="Powell A.J."/>
            <person name="Barry K."/>
            <person name="Miller A.N."/>
            <person name="Grigoriev I.V."/>
            <person name="Debuchy R."/>
            <person name="Gladieux P."/>
            <person name="Thoren M.H."/>
            <person name="Johannesson H."/>
        </authorList>
    </citation>
    <scope>NUCLEOTIDE SEQUENCE</scope>
    <source>
        <strain evidence="2">CBS 123565</strain>
    </source>
</reference>
<dbReference type="Proteomes" id="UP001304895">
    <property type="component" value="Unassembled WGS sequence"/>
</dbReference>
<proteinExistence type="predicted"/>
<protein>
    <submittedName>
        <fullName evidence="2">Uncharacterized protein</fullName>
    </submittedName>
</protein>
<name>A0AAN6Z9W6_9PEZI</name>
<organism evidence="2 3">
    <name type="scientific">Trichocladium antarcticum</name>
    <dbReference type="NCBI Taxonomy" id="1450529"/>
    <lineage>
        <taxon>Eukaryota</taxon>
        <taxon>Fungi</taxon>
        <taxon>Dikarya</taxon>
        <taxon>Ascomycota</taxon>
        <taxon>Pezizomycotina</taxon>
        <taxon>Sordariomycetes</taxon>
        <taxon>Sordariomycetidae</taxon>
        <taxon>Sordariales</taxon>
        <taxon>Chaetomiaceae</taxon>
        <taxon>Trichocladium</taxon>
    </lineage>
</organism>
<feature type="region of interest" description="Disordered" evidence="1">
    <location>
        <begin position="1"/>
        <end position="34"/>
    </location>
</feature>
<sequence length="196" mass="21096">MPSSSSNAGRWPGGSSLINTDGLSTALPRLRTETPKDKARGIAYTMHMITSWMHSGICENAHLQHRTPSSSITSQLQHLFRIPAGTLLADLPKDLHPVSRTVSGSKTDRNPRMICDKTVLPLCALVMVFLPSNNIPNMSNCAPQAALVSPNRSSLLPLPVRPRSGATVLCSDTLIAVIRAVSREGDGVMRRARPNG</sequence>
<keyword evidence="3" id="KW-1185">Reference proteome</keyword>
<dbReference type="EMBL" id="MU853439">
    <property type="protein sequence ID" value="KAK4130236.1"/>
    <property type="molecule type" value="Genomic_DNA"/>
</dbReference>
<accession>A0AAN6Z9W6</accession>
<dbReference type="AlphaFoldDB" id="A0AAN6Z9W6"/>
<gene>
    <name evidence="2" type="ORF">BT67DRAFT_227410</name>
</gene>
<evidence type="ECO:0000313" key="3">
    <source>
        <dbReference type="Proteomes" id="UP001304895"/>
    </source>
</evidence>
<comment type="caution">
    <text evidence="2">The sequence shown here is derived from an EMBL/GenBank/DDBJ whole genome shotgun (WGS) entry which is preliminary data.</text>
</comment>
<evidence type="ECO:0000256" key="1">
    <source>
        <dbReference type="SAM" id="MobiDB-lite"/>
    </source>
</evidence>
<evidence type="ECO:0000313" key="2">
    <source>
        <dbReference type="EMBL" id="KAK4130236.1"/>
    </source>
</evidence>